<keyword evidence="2" id="KW-0540">Nuclease</keyword>
<dbReference type="GO" id="GO:0004521">
    <property type="term" value="F:RNA endonuclease activity"/>
    <property type="evidence" value="ECO:0007669"/>
    <property type="project" value="InterPro"/>
</dbReference>
<comment type="similarity">
    <text evidence="5">Belongs to the YicC/YloC family.</text>
</comment>
<dbReference type="InterPro" id="IPR013551">
    <property type="entry name" value="YicC-like_C"/>
</dbReference>
<evidence type="ECO:0000259" key="6">
    <source>
        <dbReference type="Pfam" id="PF03755"/>
    </source>
</evidence>
<dbReference type="NCBIfam" id="TIGR00255">
    <property type="entry name" value="YicC/YloC family endoribonuclease"/>
    <property type="match status" value="1"/>
</dbReference>
<comment type="caution">
    <text evidence="8">The sequence shown here is derived from an EMBL/GenBank/DDBJ whole genome shotgun (WGS) entry which is preliminary data.</text>
</comment>
<evidence type="ECO:0000313" key="8">
    <source>
        <dbReference type="EMBL" id="RDH42144.1"/>
    </source>
</evidence>
<accession>A0A4P9VIF6</accession>
<feature type="domain" description="Endoribonuclease YicC-like C-terminal" evidence="7">
    <location>
        <begin position="171"/>
        <end position="289"/>
    </location>
</feature>
<dbReference type="Pfam" id="PF08340">
    <property type="entry name" value="YicC-like_C"/>
    <property type="match status" value="1"/>
</dbReference>
<dbReference type="GO" id="GO:0016787">
    <property type="term" value="F:hydrolase activity"/>
    <property type="evidence" value="ECO:0007669"/>
    <property type="project" value="UniProtKB-KW"/>
</dbReference>
<keyword evidence="9" id="KW-1185">Reference proteome</keyword>
<evidence type="ECO:0000259" key="7">
    <source>
        <dbReference type="Pfam" id="PF08340"/>
    </source>
</evidence>
<protein>
    <submittedName>
        <fullName evidence="8">YicC family protein</fullName>
    </submittedName>
</protein>
<name>A0A4P9VIF6_9GAMM</name>
<sequence>MTCSMTAFARLEAQESWGTLSWEIRSVNHRFLEPHFRLPEGFRDLEFALRERIRKFVSRGKLECQLRYEIAPGLLEEFTVNEALAEKLANTCSRIAPMFNSVQPIDMLGVLQWPGVLQANEVDRDTMKQTLLTHFEAALKQLVEHRQREGKELQQHIEQRLASISEEVANVRQAMPEILDQQRQKILQRFEEIKLELDPTRLEQEMVMITQRADVDEEMDRLQTHVTEVQHTFKKQKGAIGRRLDFLMQEMNREANTLASKSISTSATQSAVNLKVLIEQIREQVQNIE</sequence>
<evidence type="ECO:0000256" key="4">
    <source>
        <dbReference type="ARBA" id="ARBA00022801"/>
    </source>
</evidence>
<feature type="domain" description="Endoribonuclease YicC-like N-terminal" evidence="6">
    <location>
        <begin position="4"/>
        <end position="155"/>
    </location>
</feature>
<keyword evidence="3" id="KW-0255">Endonuclease</keyword>
<dbReference type="Pfam" id="PF03755">
    <property type="entry name" value="YicC-like_N"/>
    <property type="match status" value="1"/>
</dbReference>
<evidence type="ECO:0000256" key="1">
    <source>
        <dbReference type="ARBA" id="ARBA00001968"/>
    </source>
</evidence>
<evidence type="ECO:0000256" key="2">
    <source>
        <dbReference type="ARBA" id="ARBA00022722"/>
    </source>
</evidence>
<dbReference type="AlphaFoldDB" id="A0A4P9VIF6"/>
<dbReference type="PANTHER" id="PTHR30636">
    <property type="entry name" value="UPF0701 PROTEIN YICC"/>
    <property type="match status" value="1"/>
</dbReference>
<dbReference type="RefSeq" id="WP_094785694.1">
    <property type="nucleotide sequence ID" value="NZ_NDXW01000001.1"/>
</dbReference>
<dbReference type="InterPro" id="IPR013527">
    <property type="entry name" value="YicC-like_N"/>
</dbReference>
<keyword evidence="4" id="KW-0378">Hydrolase</keyword>
<dbReference type="InterPro" id="IPR005229">
    <property type="entry name" value="YicC/YloC-like"/>
</dbReference>
<evidence type="ECO:0000313" key="9">
    <source>
        <dbReference type="Proteomes" id="UP000257039"/>
    </source>
</evidence>
<proteinExistence type="inferred from homology"/>
<gene>
    <name evidence="8" type="ORF">B9G39_01060</name>
</gene>
<organism evidence="8 9">
    <name type="scientific">Zooshikella ganghwensis</name>
    <dbReference type="NCBI Taxonomy" id="202772"/>
    <lineage>
        <taxon>Bacteria</taxon>
        <taxon>Pseudomonadati</taxon>
        <taxon>Pseudomonadota</taxon>
        <taxon>Gammaproteobacteria</taxon>
        <taxon>Oceanospirillales</taxon>
        <taxon>Zooshikellaceae</taxon>
        <taxon>Zooshikella</taxon>
    </lineage>
</organism>
<evidence type="ECO:0000256" key="5">
    <source>
        <dbReference type="ARBA" id="ARBA00035648"/>
    </source>
</evidence>
<comment type="cofactor">
    <cofactor evidence="1">
        <name>a divalent metal cation</name>
        <dbReference type="ChEBI" id="CHEBI:60240"/>
    </cofactor>
</comment>
<dbReference type="PANTHER" id="PTHR30636:SF3">
    <property type="entry name" value="UPF0701 PROTEIN YICC"/>
    <property type="match status" value="1"/>
</dbReference>
<dbReference type="EMBL" id="NDXW01000001">
    <property type="protein sequence ID" value="RDH42144.1"/>
    <property type="molecule type" value="Genomic_DNA"/>
</dbReference>
<dbReference type="Proteomes" id="UP000257039">
    <property type="component" value="Unassembled WGS sequence"/>
</dbReference>
<reference evidence="8 9" key="1">
    <citation type="submission" date="2017-04" db="EMBL/GenBank/DDBJ databases">
        <title>Draft genome sequence of Zooshikella ganghwensis VG4 isolated from Red Sea sediments.</title>
        <authorList>
            <person name="Rehman Z."/>
            <person name="Alam I."/>
            <person name="Kamau A."/>
            <person name="Bajic V."/>
            <person name="Leiknes T."/>
        </authorList>
    </citation>
    <scope>NUCLEOTIDE SEQUENCE [LARGE SCALE GENOMIC DNA]</scope>
    <source>
        <strain evidence="8 9">VG4</strain>
    </source>
</reference>
<evidence type="ECO:0000256" key="3">
    <source>
        <dbReference type="ARBA" id="ARBA00022759"/>
    </source>
</evidence>